<dbReference type="Pfam" id="PF17921">
    <property type="entry name" value="Integrase_H2C2"/>
    <property type="match status" value="1"/>
</dbReference>
<name>A0A8X6L583_TRICU</name>
<dbReference type="InterPro" id="IPR041588">
    <property type="entry name" value="Integrase_H2C2"/>
</dbReference>
<organism evidence="2 3">
    <name type="scientific">Trichonephila clavata</name>
    <name type="common">Joro spider</name>
    <name type="synonym">Nephila clavata</name>
    <dbReference type="NCBI Taxonomy" id="2740835"/>
    <lineage>
        <taxon>Eukaryota</taxon>
        <taxon>Metazoa</taxon>
        <taxon>Ecdysozoa</taxon>
        <taxon>Arthropoda</taxon>
        <taxon>Chelicerata</taxon>
        <taxon>Arachnida</taxon>
        <taxon>Araneae</taxon>
        <taxon>Araneomorphae</taxon>
        <taxon>Entelegynae</taxon>
        <taxon>Araneoidea</taxon>
        <taxon>Nephilidae</taxon>
        <taxon>Trichonephila</taxon>
    </lineage>
</organism>
<reference evidence="2" key="1">
    <citation type="submission" date="2020-07" db="EMBL/GenBank/DDBJ databases">
        <title>Multicomponent nature underlies the extraordinary mechanical properties of spider dragline silk.</title>
        <authorList>
            <person name="Kono N."/>
            <person name="Nakamura H."/>
            <person name="Mori M."/>
            <person name="Yoshida Y."/>
            <person name="Ohtoshi R."/>
            <person name="Malay A.D."/>
            <person name="Moran D.A.P."/>
            <person name="Tomita M."/>
            <person name="Numata K."/>
            <person name="Arakawa K."/>
        </authorList>
    </citation>
    <scope>NUCLEOTIDE SEQUENCE</scope>
</reference>
<evidence type="ECO:0000313" key="2">
    <source>
        <dbReference type="EMBL" id="GFQ95961.1"/>
    </source>
</evidence>
<evidence type="ECO:0000313" key="3">
    <source>
        <dbReference type="Proteomes" id="UP000887116"/>
    </source>
</evidence>
<dbReference type="EMBL" id="BMAO01014598">
    <property type="protein sequence ID" value="GFQ95961.1"/>
    <property type="molecule type" value="Genomic_DNA"/>
</dbReference>
<comment type="caution">
    <text evidence="2">The sequence shown here is derived from an EMBL/GenBank/DDBJ whole genome shotgun (WGS) entry which is preliminary data.</text>
</comment>
<proteinExistence type="predicted"/>
<dbReference type="AlphaFoldDB" id="A0A8X6L583"/>
<evidence type="ECO:0000259" key="1">
    <source>
        <dbReference type="Pfam" id="PF17921"/>
    </source>
</evidence>
<dbReference type="Proteomes" id="UP000887116">
    <property type="component" value="Unassembled WGS sequence"/>
</dbReference>
<protein>
    <submittedName>
        <fullName evidence="2">Integrase catalytic domain-containing protein</fullName>
    </submittedName>
</protein>
<feature type="domain" description="Integrase zinc-binding" evidence="1">
    <location>
        <begin position="90"/>
        <end position="133"/>
    </location>
</feature>
<keyword evidence="3" id="KW-1185">Reference proteome</keyword>
<accession>A0A8X6L583</accession>
<sequence length="156" mass="18750">MWSMKEDTFSISYREIDIERKFEAGKKQLMEIQNIKIPRRLSNLDFKDANLSLRFFRDATKSSYARHDFHLPFILSSNHPVIKARINYKHVQLDHDGVQMLMYRLRKNYWILKGIRTIKKVIKICIICKRSNVKPISVSERLLLQDRVREILLFLK</sequence>
<gene>
    <name evidence="2" type="primary">AVEN_73808_1</name>
    <name evidence="2" type="ORF">TNCT_332151</name>
</gene>